<evidence type="ECO:0000313" key="3">
    <source>
        <dbReference type="Proteomes" id="UP000675880"/>
    </source>
</evidence>
<proteinExistence type="predicted"/>
<organism evidence="2 3">
    <name type="scientific">Nitrospira defluvii</name>
    <dbReference type="NCBI Taxonomy" id="330214"/>
    <lineage>
        <taxon>Bacteria</taxon>
        <taxon>Pseudomonadati</taxon>
        <taxon>Nitrospirota</taxon>
        <taxon>Nitrospiria</taxon>
        <taxon>Nitrospirales</taxon>
        <taxon>Nitrospiraceae</taxon>
        <taxon>Nitrospira</taxon>
    </lineage>
</organism>
<sequence>MQQQVQCDVYHMKAYVRFRKVVDGSVEHYIAWHQPDHPILPLAAPFFLRNGLLLCAGRSSRRRRRPIGMGRPSASARE</sequence>
<dbReference type="Pfam" id="PF13566">
    <property type="entry name" value="DUF4130"/>
    <property type="match status" value="1"/>
</dbReference>
<reference evidence="2 3" key="1">
    <citation type="submission" date="2021-02" db="EMBL/GenBank/DDBJ databases">
        <authorList>
            <person name="Han P."/>
        </authorList>
    </citation>
    <scope>NUCLEOTIDE SEQUENCE [LARGE SCALE GENOMIC DNA]</scope>
    <source>
        <strain evidence="2">Candidatus Nitrospira sp. ZN2</strain>
    </source>
</reference>
<comment type="caution">
    <text evidence="2">The sequence shown here is derived from an EMBL/GenBank/DDBJ whole genome shotgun (WGS) entry which is preliminary data.</text>
</comment>
<accession>A0ABM8RS71</accession>
<feature type="domain" description="DUF4130" evidence="1">
    <location>
        <begin position="1"/>
        <end position="49"/>
    </location>
</feature>
<dbReference type="Proteomes" id="UP000675880">
    <property type="component" value="Unassembled WGS sequence"/>
</dbReference>
<gene>
    <name evidence="2" type="ORF">NSPZN2_40165</name>
</gene>
<keyword evidence="3" id="KW-1185">Reference proteome</keyword>
<name>A0ABM8RS71_9BACT</name>
<evidence type="ECO:0000313" key="2">
    <source>
        <dbReference type="EMBL" id="CAE6768619.1"/>
    </source>
</evidence>
<dbReference type="EMBL" id="CAJNBJ010000017">
    <property type="protein sequence ID" value="CAE6768619.1"/>
    <property type="molecule type" value="Genomic_DNA"/>
</dbReference>
<dbReference type="InterPro" id="IPR025404">
    <property type="entry name" value="DUF4130"/>
</dbReference>
<evidence type="ECO:0000259" key="1">
    <source>
        <dbReference type="Pfam" id="PF13566"/>
    </source>
</evidence>
<protein>
    <recommendedName>
        <fullName evidence="1">DUF4130 domain-containing protein</fullName>
    </recommendedName>
</protein>